<feature type="transmembrane region" description="Helical" evidence="1">
    <location>
        <begin position="114"/>
        <end position="135"/>
    </location>
</feature>
<proteinExistence type="predicted"/>
<accession>A0A5E6X939</accession>
<reference evidence="2 3" key="1">
    <citation type="submission" date="2019-09" db="EMBL/GenBank/DDBJ databases">
        <authorList>
            <person name="Chandra G."/>
            <person name="Truman W A."/>
        </authorList>
    </citation>
    <scope>NUCLEOTIDE SEQUENCE [LARGE SCALE GENOMIC DNA]</scope>
    <source>
        <strain evidence="2">PS662</strain>
    </source>
</reference>
<evidence type="ECO:0000313" key="2">
    <source>
        <dbReference type="EMBL" id="VVN37097.1"/>
    </source>
</evidence>
<keyword evidence="1" id="KW-1133">Transmembrane helix</keyword>
<evidence type="ECO:0000256" key="1">
    <source>
        <dbReference type="SAM" id="Phobius"/>
    </source>
</evidence>
<protein>
    <submittedName>
        <fullName evidence="2">Uncharacterized protein</fullName>
    </submittedName>
</protein>
<organism evidence="2 3">
    <name type="scientific">Pseudomonas fluorescens</name>
    <dbReference type="NCBI Taxonomy" id="294"/>
    <lineage>
        <taxon>Bacteria</taxon>
        <taxon>Pseudomonadati</taxon>
        <taxon>Pseudomonadota</taxon>
        <taxon>Gammaproteobacteria</taxon>
        <taxon>Pseudomonadales</taxon>
        <taxon>Pseudomonadaceae</taxon>
        <taxon>Pseudomonas</taxon>
    </lineage>
</organism>
<sequence length="174" mass="19180">MGDQYNQMHERLVKTSEDFTGMIAYSIYKAEKREAIKNGLNIVEFTKLKLQSNEIGKYKREAEGLVNLFLQAAADEKINGVKAELAGQINRLTLDSLPKDPMYKGFFKWHNSGSAGVVGNFWTAVIVAVFVWVFADSSSWNTAKDNAISSVKAPFVNSFGEKNISGSSSATVTP</sequence>
<dbReference type="OrthoDB" id="5465455at2"/>
<evidence type="ECO:0000313" key="3">
    <source>
        <dbReference type="Proteomes" id="UP000326953"/>
    </source>
</evidence>
<name>A0A5E6X939_PSEFL</name>
<dbReference type="AlphaFoldDB" id="A0A5E6X939"/>
<keyword evidence="1" id="KW-0812">Transmembrane</keyword>
<keyword evidence="1" id="KW-0472">Membrane</keyword>
<dbReference type="Proteomes" id="UP000326953">
    <property type="component" value="Unassembled WGS sequence"/>
</dbReference>
<gene>
    <name evidence="2" type="ORF">PS662_05229</name>
</gene>
<dbReference type="EMBL" id="CABVHK010000021">
    <property type="protein sequence ID" value="VVN37097.1"/>
    <property type="molecule type" value="Genomic_DNA"/>
</dbReference>
<dbReference type="RefSeq" id="WP_150713485.1">
    <property type="nucleotide sequence ID" value="NZ_CABVHK010000021.1"/>
</dbReference>